<evidence type="ECO:0000256" key="2">
    <source>
        <dbReference type="ARBA" id="ARBA00004726"/>
    </source>
</evidence>
<comment type="pathway">
    <text evidence="3 15">Cofactor biosynthesis; FMN biosynthesis; FMN from riboflavin (ATP route): step 1/1.</text>
</comment>
<evidence type="ECO:0000313" key="18">
    <source>
        <dbReference type="Proteomes" id="UP000798602"/>
    </source>
</evidence>
<proteinExistence type="inferred from homology"/>
<dbReference type="SUPFAM" id="SSF52374">
    <property type="entry name" value="Nucleotidylyl transferase"/>
    <property type="match status" value="1"/>
</dbReference>
<evidence type="ECO:0000256" key="14">
    <source>
        <dbReference type="ARBA" id="ARBA00049494"/>
    </source>
</evidence>
<keyword evidence="10 15" id="KW-0274">FAD</keyword>
<comment type="similarity">
    <text evidence="15">Belongs to the ribF family.</text>
</comment>
<evidence type="ECO:0000256" key="9">
    <source>
        <dbReference type="ARBA" id="ARBA00022777"/>
    </source>
</evidence>
<dbReference type="Gene3D" id="2.40.30.30">
    <property type="entry name" value="Riboflavin kinase-like"/>
    <property type="match status" value="1"/>
</dbReference>
<dbReference type="PANTHER" id="PTHR22749">
    <property type="entry name" value="RIBOFLAVIN KINASE/FMN ADENYLYLTRANSFERASE"/>
    <property type="match status" value="1"/>
</dbReference>
<name>A0ABW9ZA78_9FLAO</name>
<evidence type="ECO:0000256" key="3">
    <source>
        <dbReference type="ARBA" id="ARBA00005201"/>
    </source>
</evidence>
<comment type="pathway">
    <text evidence="2 15">Cofactor biosynthesis; FAD biosynthesis; FAD from FMN: step 1/1.</text>
</comment>
<evidence type="ECO:0000313" key="17">
    <source>
        <dbReference type="EMBL" id="NBL64684.1"/>
    </source>
</evidence>
<dbReference type="CDD" id="cd02064">
    <property type="entry name" value="FAD_synthetase_N"/>
    <property type="match status" value="1"/>
</dbReference>
<dbReference type="NCBIfam" id="NF004160">
    <property type="entry name" value="PRK05627.1-3"/>
    <property type="match status" value="1"/>
</dbReference>
<evidence type="ECO:0000256" key="12">
    <source>
        <dbReference type="ARBA" id="ARBA00023268"/>
    </source>
</evidence>
<gene>
    <name evidence="17" type="ORF">GV828_05660</name>
</gene>
<keyword evidence="9 15" id="KW-0418">Kinase</keyword>
<dbReference type="NCBIfam" id="TIGR00083">
    <property type="entry name" value="ribF"/>
    <property type="match status" value="1"/>
</dbReference>
<evidence type="ECO:0000256" key="11">
    <source>
        <dbReference type="ARBA" id="ARBA00022840"/>
    </source>
</evidence>
<dbReference type="InterPro" id="IPR023468">
    <property type="entry name" value="Riboflavin_kinase"/>
</dbReference>
<dbReference type="InterPro" id="IPR014729">
    <property type="entry name" value="Rossmann-like_a/b/a_fold"/>
</dbReference>
<keyword evidence="5 15" id="KW-0288">FMN</keyword>
<evidence type="ECO:0000256" key="4">
    <source>
        <dbReference type="ARBA" id="ARBA00022630"/>
    </source>
</evidence>
<evidence type="ECO:0000256" key="7">
    <source>
        <dbReference type="ARBA" id="ARBA00022695"/>
    </source>
</evidence>
<keyword evidence="7 15" id="KW-0548">Nucleotidyltransferase</keyword>
<dbReference type="PIRSF" id="PIRSF004491">
    <property type="entry name" value="FAD_Synth"/>
    <property type="match status" value="1"/>
</dbReference>
<keyword evidence="6 15" id="KW-0808">Transferase</keyword>
<dbReference type="EC" id="2.7.7.2" evidence="15"/>
<dbReference type="Pfam" id="PF01687">
    <property type="entry name" value="Flavokinase"/>
    <property type="match status" value="1"/>
</dbReference>
<keyword evidence="12" id="KW-0511">Multifunctional enzyme</keyword>
<keyword evidence="4 15" id="KW-0285">Flavoprotein</keyword>
<dbReference type="SUPFAM" id="SSF82114">
    <property type="entry name" value="Riboflavin kinase-like"/>
    <property type="match status" value="1"/>
</dbReference>
<dbReference type="InterPro" id="IPR015864">
    <property type="entry name" value="FAD_synthase"/>
</dbReference>
<accession>A0ABW9ZA78</accession>
<dbReference type="EMBL" id="JAABLM010000005">
    <property type="protein sequence ID" value="NBL64684.1"/>
    <property type="molecule type" value="Genomic_DNA"/>
</dbReference>
<dbReference type="Gene3D" id="3.40.50.620">
    <property type="entry name" value="HUPs"/>
    <property type="match status" value="1"/>
</dbReference>
<dbReference type="InterPro" id="IPR023465">
    <property type="entry name" value="Riboflavin_kinase_dom_sf"/>
</dbReference>
<dbReference type="EC" id="2.7.1.26" evidence="15"/>
<evidence type="ECO:0000256" key="8">
    <source>
        <dbReference type="ARBA" id="ARBA00022741"/>
    </source>
</evidence>
<evidence type="ECO:0000256" key="5">
    <source>
        <dbReference type="ARBA" id="ARBA00022643"/>
    </source>
</evidence>
<comment type="catalytic activity">
    <reaction evidence="14 15">
        <text>FMN + ATP + H(+) = FAD + diphosphate</text>
        <dbReference type="Rhea" id="RHEA:17237"/>
        <dbReference type="ChEBI" id="CHEBI:15378"/>
        <dbReference type="ChEBI" id="CHEBI:30616"/>
        <dbReference type="ChEBI" id="CHEBI:33019"/>
        <dbReference type="ChEBI" id="CHEBI:57692"/>
        <dbReference type="ChEBI" id="CHEBI:58210"/>
        <dbReference type="EC" id="2.7.7.2"/>
    </reaction>
</comment>
<evidence type="ECO:0000256" key="13">
    <source>
        <dbReference type="ARBA" id="ARBA00047880"/>
    </source>
</evidence>
<dbReference type="InterPro" id="IPR002606">
    <property type="entry name" value="Riboflavin_kinase_bac"/>
</dbReference>
<dbReference type="GO" id="GO:0008531">
    <property type="term" value="F:riboflavin kinase activity"/>
    <property type="evidence" value="ECO:0007669"/>
    <property type="project" value="UniProtKB-EC"/>
</dbReference>
<keyword evidence="18" id="KW-1185">Reference proteome</keyword>
<organism evidence="17 18">
    <name type="scientific">Flavobacterium ichthyis</name>
    <dbReference type="NCBI Taxonomy" id="2698827"/>
    <lineage>
        <taxon>Bacteria</taxon>
        <taxon>Pseudomonadati</taxon>
        <taxon>Bacteroidota</taxon>
        <taxon>Flavobacteriia</taxon>
        <taxon>Flavobacteriales</taxon>
        <taxon>Flavobacteriaceae</taxon>
        <taxon>Flavobacterium</taxon>
    </lineage>
</organism>
<sequence length="306" mass="35054">MKIYHNIFDFSTQKKTVVTLGTFDGVHLGHTKILEKLNSNPNAETLVLTFFPHPRMVLQQGDFKLINTLDEKAQLLAKTGLQNLIIHPFSQEFSEMSAEDFVTKVLVETFNIQKIIIGYDHRFGKKRAADINDLIVFGKKYNFEVEQIEAQEINDISISSTKIRNAINEGEIELANKYLGYHFFFTGIVVEGKKLGRTINFPTANISLSENYKLVPAQGVYIVKSEIKGKVLHGMMNIGTNPTVGENHQTIEVHFLNFNENIYNQEIQISVLKKIRHQEKFSSLDALKQQLEQDRDVTENYFKLND</sequence>
<dbReference type="NCBIfam" id="NF004162">
    <property type="entry name" value="PRK05627.1-5"/>
    <property type="match status" value="1"/>
</dbReference>
<dbReference type="SMART" id="SM00904">
    <property type="entry name" value="Flavokinase"/>
    <property type="match status" value="1"/>
</dbReference>
<dbReference type="GO" id="GO:0003919">
    <property type="term" value="F:FMN adenylyltransferase activity"/>
    <property type="evidence" value="ECO:0007669"/>
    <property type="project" value="UniProtKB-EC"/>
</dbReference>
<evidence type="ECO:0000259" key="16">
    <source>
        <dbReference type="SMART" id="SM00904"/>
    </source>
</evidence>
<dbReference type="PANTHER" id="PTHR22749:SF6">
    <property type="entry name" value="RIBOFLAVIN KINASE"/>
    <property type="match status" value="1"/>
</dbReference>
<protein>
    <recommendedName>
        <fullName evidence="15">Riboflavin biosynthesis protein</fullName>
    </recommendedName>
    <domain>
        <recommendedName>
            <fullName evidence="15">Riboflavin kinase</fullName>
            <ecNumber evidence="15">2.7.1.26</ecNumber>
        </recommendedName>
        <alternativeName>
            <fullName evidence="15">Flavokinase</fullName>
        </alternativeName>
    </domain>
    <domain>
        <recommendedName>
            <fullName evidence="15">FMN adenylyltransferase</fullName>
            <ecNumber evidence="15">2.7.7.2</ecNumber>
        </recommendedName>
        <alternativeName>
            <fullName evidence="15">FAD pyrophosphorylase</fullName>
        </alternativeName>
        <alternativeName>
            <fullName evidence="15">FAD synthase</fullName>
        </alternativeName>
    </domain>
</protein>
<dbReference type="RefSeq" id="WP_166536509.1">
    <property type="nucleotide sequence ID" value="NZ_JAABLM010000005.1"/>
</dbReference>
<evidence type="ECO:0000256" key="15">
    <source>
        <dbReference type="PIRNR" id="PIRNR004491"/>
    </source>
</evidence>
<dbReference type="Pfam" id="PF06574">
    <property type="entry name" value="FAD_syn"/>
    <property type="match status" value="1"/>
</dbReference>
<reference evidence="18" key="1">
    <citation type="submission" date="2020-01" db="EMBL/GenBank/DDBJ databases">
        <title>Sphingomonas sp. strain CSW-10.</title>
        <authorList>
            <person name="Chen W.-M."/>
        </authorList>
    </citation>
    <scope>NUCLEOTIDE SEQUENCE [LARGE SCALE GENOMIC DNA]</scope>
    <source>
        <strain evidence="18">NST-5</strain>
    </source>
</reference>
<dbReference type="InterPro" id="IPR015865">
    <property type="entry name" value="Riboflavin_kinase_bac/euk"/>
</dbReference>
<keyword evidence="8 15" id="KW-0547">Nucleotide-binding</keyword>
<evidence type="ECO:0000256" key="1">
    <source>
        <dbReference type="ARBA" id="ARBA00002121"/>
    </source>
</evidence>
<comment type="catalytic activity">
    <reaction evidence="13 15">
        <text>riboflavin + ATP = FMN + ADP + H(+)</text>
        <dbReference type="Rhea" id="RHEA:14357"/>
        <dbReference type="ChEBI" id="CHEBI:15378"/>
        <dbReference type="ChEBI" id="CHEBI:30616"/>
        <dbReference type="ChEBI" id="CHEBI:57986"/>
        <dbReference type="ChEBI" id="CHEBI:58210"/>
        <dbReference type="ChEBI" id="CHEBI:456216"/>
        <dbReference type="EC" id="2.7.1.26"/>
    </reaction>
</comment>
<feature type="domain" description="Riboflavin kinase" evidence="16">
    <location>
        <begin position="178"/>
        <end position="303"/>
    </location>
</feature>
<comment type="function">
    <text evidence="1">Catalyzes the phosphorylation of riboflavin to FMN followed by the adenylation of FMN to FAD.</text>
</comment>
<evidence type="ECO:0000256" key="6">
    <source>
        <dbReference type="ARBA" id="ARBA00022679"/>
    </source>
</evidence>
<dbReference type="Proteomes" id="UP000798602">
    <property type="component" value="Unassembled WGS sequence"/>
</dbReference>
<keyword evidence="11 15" id="KW-0067">ATP-binding</keyword>
<comment type="caution">
    <text evidence="17">The sequence shown here is derived from an EMBL/GenBank/DDBJ whole genome shotgun (WGS) entry which is preliminary data.</text>
</comment>
<evidence type="ECO:0000256" key="10">
    <source>
        <dbReference type="ARBA" id="ARBA00022827"/>
    </source>
</evidence>